<dbReference type="AlphaFoldDB" id="A0A0A9DHB3"/>
<accession>A0A0A9DHB3</accession>
<reference evidence="2" key="2">
    <citation type="journal article" date="2015" name="Data Brief">
        <title>Shoot transcriptome of the giant reed, Arundo donax.</title>
        <authorList>
            <person name="Barrero R.A."/>
            <person name="Guerrero F.D."/>
            <person name="Moolhuijzen P."/>
            <person name="Goolsby J.A."/>
            <person name="Tidwell J."/>
            <person name="Bellgard S.E."/>
            <person name="Bellgard M.I."/>
        </authorList>
    </citation>
    <scope>NUCLEOTIDE SEQUENCE</scope>
    <source>
        <tissue evidence="2">Shoot tissue taken approximately 20 cm above the soil surface</tissue>
    </source>
</reference>
<protein>
    <submittedName>
        <fullName evidence="2">Uncharacterized protein</fullName>
    </submittedName>
</protein>
<feature type="region of interest" description="Disordered" evidence="1">
    <location>
        <begin position="1"/>
        <end position="63"/>
    </location>
</feature>
<name>A0A0A9DHB3_ARUDO</name>
<dbReference type="EMBL" id="GBRH01210689">
    <property type="protein sequence ID" value="JAD87206.1"/>
    <property type="molecule type" value="Transcribed_RNA"/>
</dbReference>
<reference evidence="2" key="1">
    <citation type="submission" date="2014-09" db="EMBL/GenBank/DDBJ databases">
        <authorList>
            <person name="Magalhaes I.L.F."/>
            <person name="Oliveira U."/>
            <person name="Santos F.R."/>
            <person name="Vidigal T.H.D.A."/>
            <person name="Brescovit A.D."/>
            <person name="Santos A.J."/>
        </authorList>
    </citation>
    <scope>NUCLEOTIDE SEQUENCE</scope>
    <source>
        <tissue evidence="2">Shoot tissue taken approximately 20 cm above the soil surface</tissue>
    </source>
</reference>
<feature type="compositionally biased region" description="Basic and acidic residues" evidence="1">
    <location>
        <begin position="36"/>
        <end position="63"/>
    </location>
</feature>
<organism evidence="2">
    <name type="scientific">Arundo donax</name>
    <name type="common">Giant reed</name>
    <name type="synonym">Donax arundinaceus</name>
    <dbReference type="NCBI Taxonomy" id="35708"/>
    <lineage>
        <taxon>Eukaryota</taxon>
        <taxon>Viridiplantae</taxon>
        <taxon>Streptophyta</taxon>
        <taxon>Embryophyta</taxon>
        <taxon>Tracheophyta</taxon>
        <taxon>Spermatophyta</taxon>
        <taxon>Magnoliopsida</taxon>
        <taxon>Liliopsida</taxon>
        <taxon>Poales</taxon>
        <taxon>Poaceae</taxon>
        <taxon>PACMAD clade</taxon>
        <taxon>Arundinoideae</taxon>
        <taxon>Arundineae</taxon>
        <taxon>Arundo</taxon>
    </lineage>
</organism>
<proteinExistence type="predicted"/>
<sequence>MLGAAAAGAPAGGAGEGRGGGGAVAWPPGRRGLRRRLPELEGRREGDRAHPGGVREAHLPHLS</sequence>
<evidence type="ECO:0000256" key="1">
    <source>
        <dbReference type="SAM" id="MobiDB-lite"/>
    </source>
</evidence>
<evidence type="ECO:0000313" key="2">
    <source>
        <dbReference type="EMBL" id="JAD87206.1"/>
    </source>
</evidence>
<feature type="compositionally biased region" description="Gly residues" evidence="1">
    <location>
        <begin position="10"/>
        <end position="23"/>
    </location>
</feature>